<evidence type="ECO:0000313" key="4">
    <source>
        <dbReference type="Proteomes" id="UP001595455"/>
    </source>
</evidence>
<dbReference type="AlphaFoldDB" id="A0A371YJM3"/>
<dbReference type="Proteomes" id="UP001595455">
    <property type="component" value="Unassembled WGS sequence"/>
</dbReference>
<reference evidence="1" key="1">
    <citation type="journal article" date="2014" name="Int. J. Syst. Evol. Microbiol.">
        <title>Complete genome of a new Firmicutes species belonging to the dominant human colonic microbiota ('Ruminococcus bicirculans') reveals two chromosomes and a selective capacity to utilize plant glucans.</title>
        <authorList>
            <consortium name="NISC Comparative Sequencing Program"/>
            <person name="Wegmann U."/>
            <person name="Louis P."/>
            <person name="Goesmann A."/>
            <person name="Henrissat B."/>
            <person name="Duncan S.H."/>
            <person name="Flint H.J."/>
        </authorList>
    </citation>
    <scope>NUCLEOTIDE SEQUENCE</scope>
    <source>
        <strain evidence="1">KCTC 62575</strain>
    </source>
</reference>
<dbReference type="NCBIfam" id="TIGR01558">
    <property type="entry name" value="sm_term_P27"/>
    <property type="match status" value="1"/>
</dbReference>
<sequence length="148" mass="16373">MGGRNAVAGAGRKPRVISTGDTDFDKVFDIDVPIHLEHMDQAVTMWKSIIPELLKRKILKITDLHNVEMFCMAYHNLREAQFEVVNYGVTLETESGRIKNPALTVVNEASKQIAQFGSMLGLDPVSRARLMGGDGKKKGNAFAEVLNM</sequence>
<dbReference type="Proteomes" id="UP000240957">
    <property type="component" value="Unassembled WGS sequence"/>
</dbReference>
<evidence type="ECO:0000313" key="2">
    <source>
        <dbReference type="EMBL" id="RFC81646.1"/>
    </source>
</evidence>
<evidence type="ECO:0000313" key="3">
    <source>
        <dbReference type="Proteomes" id="UP000240957"/>
    </source>
</evidence>
<dbReference type="EMBL" id="JBHRSF010000051">
    <property type="protein sequence ID" value="MFC2996061.1"/>
    <property type="molecule type" value="Genomic_DNA"/>
</dbReference>
<reference evidence="4" key="3">
    <citation type="journal article" date="2019" name="Int. J. Syst. Evol. Microbiol.">
        <title>The Global Catalogue of Microorganisms (GCM) 10K type strain sequencing project: providing services to taxonomists for standard genome sequencing and annotation.</title>
        <authorList>
            <consortium name="The Broad Institute Genomics Platform"/>
            <consortium name="The Broad Institute Genome Sequencing Center for Infectious Disease"/>
            <person name="Wu L."/>
            <person name="Ma J."/>
        </authorList>
    </citation>
    <scope>NUCLEOTIDE SEQUENCE [LARGE SCALE GENOMIC DNA]</scope>
    <source>
        <strain evidence="4">KCTC 62575</strain>
    </source>
</reference>
<organism evidence="2 3">
    <name type="scientific">Acinetobacter sichuanensis</name>
    <dbReference type="NCBI Taxonomy" id="2136183"/>
    <lineage>
        <taxon>Bacteria</taxon>
        <taxon>Pseudomonadati</taxon>
        <taxon>Pseudomonadota</taxon>
        <taxon>Gammaproteobacteria</taxon>
        <taxon>Moraxellales</taxon>
        <taxon>Moraxellaceae</taxon>
        <taxon>Acinetobacter</taxon>
    </lineage>
</organism>
<protein>
    <submittedName>
        <fullName evidence="2">Phage terminase small subunit P27 family</fullName>
    </submittedName>
</protein>
<dbReference type="RefSeq" id="WP_107010056.1">
    <property type="nucleotide sequence ID" value="NZ_JBHRSF010000051.1"/>
</dbReference>
<comment type="caution">
    <text evidence="2">The sequence shown here is derived from an EMBL/GenBank/DDBJ whole genome shotgun (WGS) entry which is preliminary data.</text>
</comment>
<dbReference type="Pfam" id="PF05119">
    <property type="entry name" value="Terminase_4"/>
    <property type="match status" value="1"/>
</dbReference>
<dbReference type="EMBL" id="PYIX02000069">
    <property type="protein sequence ID" value="RFC81646.1"/>
    <property type="molecule type" value="Genomic_DNA"/>
</dbReference>
<gene>
    <name evidence="1" type="ORF">ACFODO_12445</name>
    <name evidence="2" type="ORF">C9E89_020775</name>
</gene>
<accession>A0A371YJM3</accession>
<reference evidence="2 3" key="2">
    <citation type="submission" date="2018-08" db="EMBL/GenBank/DDBJ databases">
        <title>The draft genome of Acinetobacter sichuanensis strain WCHAc060041.</title>
        <authorList>
            <person name="Qin J."/>
            <person name="Feng Y."/>
            <person name="Zong Z."/>
        </authorList>
    </citation>
    <scope>NUCLEOTIDE SEQUENCE [LARGE SCALE GENOMIC DNA]</scope>
    <source>
        <strain evidence="2 3">WCHAc060041</strain>
    </source>
</reference>
<proteinExistence type="predicted"/>
<evidence type="ECO:0000313" key="1">
    <source>
        <dbReference type="EMBL" id="MFC2996061.1"/>
    </source>
</evidence>
<keyword evidence="4" id="KW-1185">Reference proteome</keyword>
<name>A0A371YJM3_9GAMM</name>
<reference evidence="1" key="4">
    <citation type="submission" date="2024-09" db="EMBL/GenBank/DDBJ databases">
        <authorList>
            <person name="Sun Q."/>
            <person name="Mori K."/>
        </authorList>
    </citation>
    <scope>NUCLEOTIDE SEQUENCE</scope>
    <source>
        <strain evidence="1">KCTC 62575</strain>
    </source>
</reference>
<dbReference type="InterPro" id="IPR006448">
    <property type="entry name" value="Phage_term_ssu_P27"/>
</dbReference>
<dbReference type="OrthoDB" id="9098057at2"/>